<dbReference type="AlphaFoldDB" id="A0A517SAM0"/>
<sequence>MSLFTSRRGFLATSLAGTAASLLNVRPSSAVVAGEEAAKAAEPIIDIHQHTNYAGRSDEQLVAHQRKMGITQTILLPSGTPVMRPSTNDGKYNGLGGVQAGGNETVLVVARHHPGEFFFGANEVTDLPGAVEEITRYIDLGAKIIGEQKFTVPLDSEESQKLYALAGDAGVPILLHLQHGTYNLGFEKLPKMLEKFPKTIFIGHAQTWWANIDKNHTDQKVLYPKGKVTPGGLTDRYLADYPNMYADMSAGSGLSALTRDEDHTPGFLERHQNKILYGSDCNDVFGEGPKCQGAQTIAVIRKFSPSREIERKILYGNAKALFKLV</sequence>
<evidence type="ECO:0000313" key="3">
    <source>
        <dbReference type="Proteomes" id="UP000315700"/>
    </source>
</evidence>
<evidence type="ECO:0000259" key="1">
    <source>
        <dbReference type="Pfam" id="PF04909"/>
    </source>
</evidence>
<protein>
    <submittedName>
        <fullName evidence="2">Amidohydrolase</fullName>
    </submittedName>
</protein>
<dbReference type="RefSeq" id="WP_145028140.1">
    <property type="nucleotide sequence ID" value="NZ_CP036271.1"/>
</dbReference>
<gene>
    <name evidence="2" type="ORF">Pan44_11770</name>
</gene>
<keyword evidence="2" id="KW-0378">Hydrolase</keyword>
<dbReference type="InterPro" id="IPR032466">
    <property type="entry name" value="Metal_Hydrolase"/>
</dbReference>
<dbReference type="GO" id="GO:0016787">
    <property type="term" value="F:hydrolase activity"/>
    <property type="evidence" value="ECO:0007669"/>
    <property type="project" value="UniProtKB-KW"/>
</dbReference>
<name>A0A517SAM0_9PLAN</name>
<dbReference type="Proteomes" id="UP000315700">
    <property type="component" value="Chromosome"/>
</dbReference>
<evidence type="ECO:0000313" key="2">
    <source>
        <dbReference type="EMBL" id="QDT53162.1"/>
    </source>
</evidence>
<keyword evidence="3" id="KW-1185">Reference proteome</keyword>
<proteinExistence type="predicted"/>
<dbReference type="KEGG" id="ccos:Pan44_11770"/>
<dbReference type="InterPro" id="IPR006311">
    <property type="entry name" value="TAT_signal"/>
</dbReference>
<dbReference type="InterPro" id="IPR006680">
    <property type="entry name" value="Amidohydro-rel"/>
</dbReference>
<dbReference type="SUPFAM" id="SSF51556">
    <property type="entry name" value="Metallo-dependent hydrolases"/>
    <property type="match status" value="1"/>
</dbReference>
<accession>A0A517SAM0</accession>
<reference evidence="2 3" key="1">
    <citation type="submission" date="2019-02" db="EMBL/GenBank/DDBJ databases">
        <title>Deep-cultivation of Planctomycetes and their phenomic and genomic characterization uncovers novel biology.</title>
        <authorList>
            <person name="Wiegand S."/>
            <person name="Jogler M."/>
            <person name="Boedeker C."/>
            <person name="Pinto D."/>
            <person name="Vollmers J."/>
            <person name="Rivas-Marin E."/>
            <person name="Kohn T."/>
            <person name="Peeters S.H."/>
            <person name="Heuer A."/>
            <person name="Rast P."/>
            <person name="Oberbeckmann S."/>
            <person name="Bunk B."/>
            <person name="Jeske O."/>
            <person name="Meyerdierks A."/>
            <person name="Storesund J.E."/>
            <person name="Kallscheuer N."/>
            <person name="Luecker S."/>
            <person name="Lage O.M."/>
            <person name="Pohl T."/>
            <person name="Merkel B.J."/>
            <person name="Hornburger P."/>
            <person name="Mueller R.-W."/>
            <person name="Bruemmer F."/>
            <person name="Labrenz M."/>
            <person name="Spormann A.M."/>
            <person name="Op den Camp H."/>
            <person name="Overmann J."/>
            <person name="Amann R."/>
            <person name="Jetten M.S.M."/>
            <person name="Mascher T."/>
            <person name="Medema M.H."/>
            <person name="Devos D.P."/>
            <person name="Kaster A.-K."/>
            <person name="Ovreas L."/>
            <person name="Rohde M."/>
            <person name="Galperin M.Y."/>
            <person name="Jogler C."/>
        </authorList>
    </citation>
    <scope>NUCLEOTIDE SEQUENCE [LARGE SCALE GENOMIC DNA]</scope>
    <source>
        <strain evidence="2 3">Pan44</strain>
    </source>
</reference>
<dbReference type="PROSITE" id="PS51318">
    <property type="entry name" value="TAT"/>
    <property type="match status" value="1"/>
</dbReference>
<dbReference type="OrthoDB" id="9771932at2"/>
<dbReference type="Gene3D" id="3.20.20.140">
    <property type="entry name" value="Metal-dependent hydrolases"/>
    <property type="match status" value="1"/>
</dbReference>
<dbReference type="EMBL" id="CP036271">
    <property type="protein sequence ID" value="QDT53162.1"/>
    <property type="molecule type" value="Genomic_DNA"/>
</dbReference>
<dbReference type="Pfam" id="PF04909">
    <property type="entry name" value="Amidohydro_2"/>
    <property type="match status" value="1"/>
</dbReference>
<organism evidence="2 3">
    <name type="scientific">Caulifigura coniformis</name>
    <dbReference type="NCBI Taxonomy" id="2527983"/>
    <lineage>
        <taxon>Bacteria</taxon>
        <taxon>Pseudomonadati</taxon>
        <taxon>Planctomycetota</taxon>
        <taxon>Planctomycetia</taxon>
        <taxon>Planctomycetales</taxon>
        <taxon>Planctomycetaceae</taxon>
        <taxon>Caulifigura</taxon>
    </lineage>
</organism>
<dbReference type="InParanoid" id="A0A517SAM0"/>
<feature type="domain" description="Amidohydrolase-related" evidence="1">
    <location>
        <begin position="45"/>
        <end position="324"/>
    </location>
</feature>